<organism evidence="1 2">
    <name type="scientific">Pelolinea submarina</name>
    <dbReference type="NCBI Taxonomy" id="913107"/>
    <lineage>
        <taxon>Bacteria</taxon>
        <taxon>Bacillati</taxon>
        <taxon>Chloroflexota</taxon>
        <taxon>Anaerolineae</taxon>
        <taxon>Anaerolineales</taxon>
        <taxon>Anaerolineaceae</taxon>
        <taxon>Pelolinea</taxon>
    </lineage>
</organism>
<dbReference type="RefSeq" id="WP_116225787.1">
    <property type="nucleotide sequence ID" value="NZ_AP018437.1"/>
</dbReference>
<gene>
    <name evidence="1" type="ORF">DFR64_2511</name>
</gene>
<keyword evidence="2" id="KW-1185">Reference proteome</keyword>
<comment type="caution">
    <text evidence="1">The sequence shown here is derived from an EMBL/GenBank/DDBJ whole genome shotgun (WGS) entry which is preliminary data.</text>
</comment>
<accession>A0A347ZQK1</accession>
<evidence type="ECO:0000313" key="1">
    <source>
        <dbReference type="EMBL" id="REG06084.1"/>
    </source>
</evidence>
<dbReference type="Proteomes" id="UP000256388">
    <property type="component" value="Unassembled WGS sequence"/>
</dbReference>
<proteinExistence type="predicted"/>
<sequence>MNTIPAGTIVTDEGYTNTMDAEDTLGTIFDPPSGRKTFNPVGLPQLEWKLVRINNTNSSAVDAQISDAIPDGTTY</sequence>
<reference evidence="1 2" key="1">
    <citation type="submission" date="2018-08" db="EMBL/GenBank/DDBJ databases">
        <title>Genomic Encyclopedia of Type Strains, Phase IV (KMG-IV): sequencing the most valuable type-strain genomes for metagenomic binning, comparative biology and taxonomic classification.</title>
        <authorList>
            <person name="Goeker M."/>
        </authorList>
    </citation>
    <scope>NUCLEOTIDE SEQUENCE [LARGE SCALE GENOMIC DNA]</scope>
    <source>
        <strain evidence="1 2">DSM 23923</strain>
    </source>
</reference>
<name>A0A347ZQK1_9CHLR</name>
<evidence type="ECO:0000313" key="2">
    <source>
        <dbReference type="Proteomes" id="UP000256388"/>
    </source>
</evidence>
<dbReference type="AlphaFoldDB" id="A0A347ZQK1"/>
<protein>
    <submittedName>
        <fullName evidence="1">Uncharacterized protein</fullName>
    </submittedName>
</protein>
<dbReference type="EMBL" id="QUMS01000004">
    <property type="protein sequence ID" value="REG06084.1"/>
    <property type="molecule type" value="Genomic_DNA"/>
</dbReference>